<keyword evidence="3" id="KW-1185">Reference proteome</keyword>
<evidence type="ECO:0000256" key="1">
    <source>
        <dbReference type="SAM" id="MobiDB-lite"/>
    </source>
</evidence>
<feature type="region of interest" description="Disordered" evidence="1">
    <location>
        <begin position="1"/>
        <end position="79"/>
    </location>
</feature>
<gene>
    <name evidence="2" type="ORF">HPB48_026980</name>
</gene>
<comment type="caution">
    <text evidence="2">The sequence shown here is derived from an EMBL/GenBank/DDBJ whole genome shotgun (WGS) entry which is preliminary data.</text>
</comment>
<accession>A0A9J6HDN7</accession>
<evidence type="ECO:0000313" key="2">
    <source>
        <dbReference type="EMBL" id="KAH9384949.1"/>
    </source>
</evidence>
<reference evidence="2 3" key="1">
    <citation type="journal article" date="2020" name="Cell">
        <title>Large-Scale Comparative Analyses of Tick Genomes Elucidate Their Genetic Diversity and Vector Capacities.</title>
        <authorList>
            <consortium name="Tick Genome and Microbiome Consortium (TIGMIC)"/>
            <person name="Jia N."/>
            <person name="Wang J."/>
            <person name="Shi W."/>
            <person name="Du L."/>
            <person name="Sun Y."/>
            <person name="Zhan W."/>
            <person name="Jiang J.F."/>
            <person name="Wang Q."/>
            <person name="Zhang B."/>
            <person name="Ji P."/>
            <person name="Bell-Sakyi L."/>
            <person name="Cui X.M."/>
            <person name="Yuan T.T."/>
            <person name="Jiang B.G."/>
            <person name="Yang W.F."/>
            <person name="Lam T.T."/>
            <person name="Chang Q.C."/>
            <person name="Ding S.J."/>
            <person name="Wang X.J."/>
            <person name="Zhu J.G."/>
            <person name="Ruan X.D."/>
            <person name="Zhao L."/>
            <person name="Wei J.T."/>
            <person name="Ye R.Z."/>
            <person name="Que T.C."/>
            <person name="Du C.H."/>
            <person name="Zhou Y.H."/>
            <person name="Cheng J.X."/>
            <person name="Dai P.F."/>
            <person name="Guo W.B."/>
            <person name="Han X.H."/>
            <person name="Huang E.J."/>
            <person name="Li L.F."/>
            <person name="Wei W."/>
            <person name="Gao Y.C."/>
            <person name="Liu J.Z."/>
            <person name="Shao H.Z."/>
            <person name="Wang X."/>
            <person name="Wang C.C."/>
            <person name="Yang T.C."/>
            <person name="Huo Q.B."/>
            <person name="Li W."/>
            <person name="Chen H.Y."/>
            <person name="Chen S.E."/>
            <person name="Zhou L.G."/>
            <person name="Ni X.B."/>
            <person name="Tian J.H."/>
            <person name="Sheng Y."/>
            <person name="Liu T."/>
            <person name="Pan Y.S."/>
            <person name="Xia L.Y."/>
            <person name="Li J."/>
            <person name="Zhao F."/>
            <person name="Cao W.C."/>
        </authorList>
    </citation>
    <scope>NUCLEOTIDE SEQUENCE [LARGE SCALE GENOMIC DNA]</scope>
    <source>
        <strain evidence="2">HaeL-2018</strain>
    </source>
</reference>
<proteinExistence type="predicted"/>
<evidence type="ECO:0000313" key="3">
    <source>
        <dbReference type="Proteomes" id="UP000821853"/>
    </source>
</evidence>
<organism evidence="2 3">
    <name type="scientific">Haemaphysalis longicornis</name>
    <name type="common">Bush tick</name>
    <dbReference type="NCBI Taxonomy" id="44386"/>
    <lineage>
        <taxon>Eukaryota</taxon>
        <taxon>Metazoa</taxon>
        <taxon>Ecdysozoa</taxon>
        <taxon>Arthropoda</taxon>
        <taxon>Chelicerata</taxon>
        <taxon>Arachnida</taxon>
        <taxon>Acari</taxon>
        <taxon>Parasitiformes</taxon>
        <taxon>Ixodida</taxon>
        <taxon>Ixodoidea</taxon>
        <taxon>Ixodidae</taxon>
        <taxon>Haemaphysalinae</taxon>
        <taxon>Haemaphysalis</taxon>
    </lineage>
</organism>
<dbReference type="AlphaFoldDB" id="A0A9J6HDN7"/>
<name>A0A9J6HDN7_HAELO</name>
<sequence>MSGRSLLRDSAVPSIFAFSKDKKERKPPKPRASPEARRQNPVLGPAVLDNEPMHIPVEVEAAPEGPEEPTRLKSSLENENSRLTEAVKQKNHEITRLQDESCQLKKQLVAAKGIIGRLDLEKASLSCRRAAERDRTAPFTVERFKDCDEDTVFYTGLPSYKHFKKLLVCLNPAGDG</sequence>
<dbReference type="VEuPathDB" id="VectorBase:HLOH_048841"/>
<dbReference type="OrthoDB" id="6506760at2759"/>
<protein>
    <submittedName>
        <fullName evidence="2">Uncharacterized protein</fullName>
    </submittedName>
</protein>
<dbReference type="Proteomes" id="UP000821853">
    <property type="component" value="Unassembled WGS sequence"/>
</dbReference>
<dbReference type="EMBL" id="JABSTR010003539">
    <property type="protein sequence ID" value="KAH9384949.1"/>
    <property type="molecule type" value="Genomic_DNA"/>
</dbReference>
<feature type="compositionally biased region" description="Basic and acidic residues" evidence="1">
    <location>
        <begin position="68"/>
        <end position="79"/>
    </location>
</feature>